<feature type="transmembrane region" description="Helical" evidence="1">
    <location>
        <begin position="58"/>
        <end position="74"/>
    </location>
</feature>
<feature type="transmembrane region" description="Helical" evidence="1">
    <location>
        <begin position="106"/>
        <end position="130"/>
    </location>
</feature>
<proteinExistence type="predicted"/>
<keyword evidence="1" id="KW-1133">Transmembrane helix</keyword>
<dbReference type="AlphaFoldDB" id="A0A0N9V2E4"/>
<reference evidence="2 3" key="1">
    <citation type="journal article" date="2015" name="Genome Announc.">
        <title>Complete Genome Sequence of Polypropylene Glycol- and Polyethylene Glycol-Degrading Sphingopyxis macrogoltabida Strain EY-1.</title>
        <authorList>
            <person name="Ohtsubo Y."/>
            <person name="Nagata Y."/>
            <person name="Numata M."/>
            <person name="Tsuchikane K."/>
            <person name="Hosoyama A."/>
            <person name="Yamazoe A."/>
            <person name="Tsuda M."/>
            <person name="Fujita N."/>
            <person name="Kawai F."/>
        </authorList>
    </citation>
    <scope>NUCLEOTIDE SEQUENCE [LARGE SCALE GENOMIC DNA]</scope>
    <source>
        <strain evidence="2 3">EY-1</strain>
    </source>
</reference>
<name>A0A0N9V2E4_SPHMC</name>
<evidence type="ECO:0000256" key="1">
    <source>
        <dbReference type="SAM" id="Phobius"/>
    </source>
</evidence>
<gene>
    <name evidence="2" type="ORF">AN936_17175</name>
</gene>
<dbReference type="Proteomes" id="UP000058074">
    <property type="component" value="Chromosome"/>
</dbReference>
<protein>
    <submittedName>
        <fullName evidence="2">Uncharacterized protein</fullName>
    </submittedName>
</protein>
<dbReference type="KEGG" id="smag:AN936_17175"/>
<evidence type="ECO:0000313" key="2">
    <source>
        <dbReference type="EMBL" id="ALH82023.1"/>
    </source>
</evidence>
<dbReference type="OrthoDB" id="7450715at2"/>
<keyword evidence="1" id="KW-0812">Transmembrane</keyword>
<sequence>MASTFGPRLFRRSSASVPPARSLGRRMTLHTAAALIAFAALQIWLVSSAIAAGAPSALIVVALVVLLALALPVARSTERRWYHLSRQALASWGLHARFRRDVRRMWVAALTLPFLWVSGAMAATDAIAAITR</sequence>
<accession>A0A0N9V2E4</accession>
<dbReference type="PATRIC" id="fig|33050.5.peg.3560"/>
<organism evidence="2 3">
    <name type="scientific">Sphingopyxis macrogoltabida</name>
    <name type="common">Sphingomonas macrogoltabidus</name>
    <dbReference type="NCBI Taxonomy" id="33050"/>
    <lineage>
        <taxon>Bacteria</taxon>
        <taxon>Pseudomonadati</taxon>
        <taxon>Pseudomonadota</taxon>
        <taxon>Alphaproteobacteria</taxon>
        <taxon>Sphingomonadales</taxon>
        <taxon>Sphingomonadaceae</taxon>
        <taxon>Sphingopyxis</taxon>
    </lineage>
</organism>
<evidence type="ECO:0000313" key="3">
    <source>
        <dbReference type="Proteomes" id="UP000058074"/>
    </source>
</evidence>
<dbReference type="EMBL" id="CP012700">
    <property type="protein sequence ID" value="ALH82023.1"/>
    <property type="molecule type" value="Genomic_DNA"/>
</dbReference>
<keyword evidence="1" id="KW-0472">Membrane</keyword>